<dbReference type="Gene3D" id="3.20.20.80">
    <property type="entry name" value="Glycosidases"/>
    <property type="match status" value="1"/>
</dbReference>
<dbReference type="GO" id="GO:0030246">
    <property type="term" value="F:carbohydrate binding"/>
    <property type="evidence" value="ECO:0007669"/>
    <property type="project" value="InterPro"/>
</dbReference>
<dbReference type="PANTHER" id="PTHR46959">
    <property type="entry name" value="SULFOQUINOVOSIDASE"/>
    <property type="match status" value="1"/>
</dbReference>
<evidence type="ECO:0000313" key="5">
    <source>
        <dbReference type="EMBL" id="SPO24063.1"/>
    </source>
</evidence>
<comment type="similarity">
    <text evidence="1 2">Belongs to the glycosyl hydrolase 31 family.</text>
</comment>
<dbReference type="InterPro" id="IPR000322">
    <property type="entry name" value="Glyco_hydro_31_TIM"/>
</dbReference>
<keyword evidence="2 5" id="KW-0378">Hydrolase</keyword>
<dbReference type="Pfam" id="PF01055">
    <property type="entry name" value="Glyco_hydro_31_2nd"/>
    <property type="match status" value="1"/>
</dbReference>
<dbReference type="GO" id="GO:0005975">
    <property type="term" value="P:carbohydrate metabolic process"/>
    <property type="evidence" value="ECO:0007669"/>
    <property type="project" value="InterPro"/>
</dbReference>
<keyword evidence="6" id="KW-1185">Reference proteome</keyword>
<dbReference type="GO" id="GO:0004553">
    <property type="term" value="F:hydrolase activity, hydrolyzing O-glycosyl compounds"/>
    <property type="evidence" value="ECO:0007669"/>
    <property type="project" value="InterPro"/>
</dbReference>
<dbReference type="InterPro" id="IPR052990">
    <property type="entry name" value="Sulfoquinovosidase_GH31"/>
</dbReference>
<dbReference type="PANTHER" id="PTHR46959:SF2">
    <property type="entry name" value="SULFOQUINOVOSIDASE"/>
    <property type="match status" value="1"/>
</dbReference>
<keyword evidence="3" id="KW-0732">Signal</keyword>
<feature type="signal peptide" evidence="3">
    <location>
        <begin position="1"/>
        <end position="27"/>
    </location>
</feature>
<dbReference type="Proteomes" id="UP000324022">
    <property type="component" value="Unassembled WGS sequence"/>
</dbReference>
<dbReference type="SUPFAM" id="SSF74650">
    <property type="entry name" value="Galactose mutarotase-like"/>
    <property type="match status" value="1"/>
</dbReference>
<feature type="domain" description="Glycoside hydrolase family 31 TIM barrel" evidence="4">
    <location>
        <begin position="358"/>
        <end position="721"/>
    </location>
</feature>
<name>A0A5C3E038_9BASI</name>
<organism evidence="5 6">
    <name type="scientific">Ustilago trichophora</name>
    <dbReference type="NCBI Taxonomy" id="86804"/>
    <lineage>
        <taxon>Eukaryota</taxon>
        <taxon>Fungi</taxon>
        <taxon>Dikarya</taxon>
        <taxon>Basidiomycota</taxon>
        <taxon>Ustilaginomycotina</taxon>
        <taxon>Ustilaginomycetes</taxon>
        <taxon>Ustilaginales</taxon>
        <taxon>Ustilaginaceae</taxon>
        <taxon>Ustilago</taxon>
    </lineage>
</organism>
<dbReference type="EMBL" id="OOIN01000006">
    <property type="protein sequence ID" value="SPO24063.1"/>
    <property type="molecule type" value="Genomic_DNA"/>
</dbReference>
<evidence type="ECO:0000256" key="1">
    <source>
        <dbReference type="ARBA" id="ARBA00007806"/>
    </source>
</evidence>
<accession>A0A5C3E038</accession>
<dbReference type="SUPFAM" id="SSF51445">
    <property type="entry name" value="(Trans)glycosidases"/>
    <property type="match status" value="1"/>
</dbReference>
<dbReference type="InterPro" id="IPR017853">
    <property type="entry name" value="GH"/>
</dbReference>
<evidence type="ECO:0000259" key="4">
    <source>
        <dbReference type="Pfam" id="PF01055"/>
    </source>
</evidence>
<keyword evidence="2" id="KW-0326">Glycosidase</keyword>
<protein>
    <submittedName>
        <fullName evidence="5">Related to alpha-glucosidases, family 31 of glycosyl hydrolases</fullName>
    </submittedName>
</protein>
<dbReference type="PROSITE" id="PS51257">
    <property type="entry name" value="PROKAR_LIPOPROTEIN"/>
    <property type="match status" value="1"/>
</dbReference>
<evidence type="ECO:0000256" key="3">
    <source>
        <dbReference type="SAM" id="SignalP"/>
    </source>
</evidence>
<dbReference type="InterPro" id="IPR011013">
    <property type="entry name" value="Gal_mutarotase_sf_dom"/>
</dbReference>
<gene>
    <name evidence="5" type="ORF">UTRI_03392_B</name>
</gene>
<proteinExistence type="inferred from homology"/>
<reference evidence="5 6" key="1">
    <citation type="submission" date="2018-03" db="EMBL/GenBank/DDBJ databases">
        <authorList>
            <person name="Guldener U."/>
        </authorList>
    </citation>
    <scope>NUCLEOTIDE SEQUENCE [LARGE SCALE GENOMIC DNA]</scope>
    <source>
        <strain evidence="5 6">NBRC100155</strain>
    </source>
</reference>
<evidence type="ECO:0000256" key="2">
    <source>
        <dbReference type="RuleBase" id="RU361185"/>
    </source>
</evidence>
<feature type="chain" id="PRO_5022826295" evidence="3">
    <location>
        <begin position="28"/>
        <end position="857"/>
    </location>
</feature>
<evidence type="ECO:0000313" key="6">
    <source>
        <dbReference type="Proteomes" id="UP000324022"/>
    </source>
</evidence>
<dbReference type="AlphaFoldDB" id="A0A5C3E038"/>
<dbReference type="OrthoDB" id="3247181at2759"/>
<sequence length="857" mass="93423">MSPLFKPAGLAMLSMLALACFAAATLAAQLPLIRSEPTSLTLSNGITIDYNSSAGLTITNPTQHNETILRTPPTFLIASTGTPVISDSSGNFELITNATDSSTFICGGINATQSLQSLDKVSDARAVLSGKLSSEACETEWRLVISTISGEAVRLSATINSPQGTGEKVKSVSLRYASTSKEQFWGLGSQPSFMGLRGARVPIWTREGGVGRGDEPVTGYLNGNGSISGTFAGGSELTTYTAIGSWTTTEGRWGVIRGPRLVIVDLDSGNFGTSFSDTSKSPVPASDLPKIPSSETGFVTITYDAPTVTLDLGLAHTESNDVPPLLSAITSLTNHTGRQPRLPTWTQTGSILGIQGGQTKVESIIRNATSLQRLPLAAVWLQDWCGTRLQPGAYDIPLSRLWWNWEPDQKLYPTWGDWVTHLNASYGVRTLSYVNTFLANVSAKPTGFKRNLYKEAVEGGRFVLNRTVLEESNGEERVPWTITSGPGIDAGLLDLSNETTRSWFKQLVKEQIFSANISGAMQDFGEYLSTASDVYISSSGNISSSELDLVGDDDASKPINFHNQYPTSWAQLLYEVSQDLNRTSEIVGFHRSASTFSAPHTNLFWVGDQNIDFSRHDGLRSVIPSTIHMGFSGFGISHSDIGGYTNTLSTNFNITRSKALLGRWGEVGAFTSAVFRTHEGNIPSVNKQAYSDDDTWAYHRHNTRLFVALAAYRKVLMEEYYANGWPLVRPTELYADAQQSGAQDQSGNWTFFLGDKLFVAPIYDAEDGINLGQQNVTVTLPKLKYTQQQGAKYRHIWTNQTFAQGQVAQVEAAFGHIPAFIIDDGRKEDEVWSKLNSFMQESIAEENQLNLTSILAN</sequence>